<feature type="transmembrane region" description="Helical" evidence="5">
    <location>
        <begin position="396"/>
        <end position="415"/>
    </location>
</feature>
<dbReference type="GO" id="GO:0016020">
    <property type="term" value="C:membrane"/>
    <property type="evidence" value="ECO:0007669"/>
    <property type="project" value="UniProtKB-SubCell"/>
</dbReference>
<organism evidence="8 9">
    <name type="scientific">Paralvinella palmiformis</name>
    <dbReference type="NCBI Taxonomy" id="53620"/>
    <lineage>
        <taxon>Eukaryota</taxon>
        <taxon>Metazoa</taxon>
        <taxon>Spiralia</taxon>
        <taxon>Lophotrochozoa</taxon>
        <taxon>Annelida</taxon>
        <taxon>Polychaeta</taxon>
        <taxon>Sedentaria</taxon>
        <taxon>Canalipalpata</taxon>
        <taxon>Terebellida</taxon>
        <taxon>Terebelliformia</taxon>
        <taxon>Alvinellidae</taxon>
        <taxon>Paralvinella</taxon>
    </lineage>
</organism>
<dbReference type="Pfam" id="PF26037">
    <property type="entry name" value="zf-RING_DCST1_C"/>
    <property type="match status" value="1"/>
</dbReference>
<accession>A0AAD9JR45</accession>
<dbReference type="Pfam" id="PF07782">
    <property type="entry name" value="DC_STAMP"/>
    <property type="match status" value="1"/>
</dbReference>
<proteinExistence type="predicted"/>
<keyword evidence="3 5" id="KW-1133">Transmembrane helix</keyword>
<evidence type="ECO:0008006" key="10">
    <source>
        <dbReference type="Google" id="ProtNLM"/>
    </source>
</evidence>
<dbReference type="PANTHER" id="PTHR21041">
    <property type="entry name" value="DENDRITIC CELL-SPECIFIC TRANSMEMBRANE PROTEIN"/>
    <property type="match status" value="1"/>
</dbReference>
<sequence length="566" mass="65035">MMIQLNSTIMHLQRSAHDVHRGLKPLEEGLDLVEMDVYNGKIQLLGTRKTCINLINNAYNACYTGIYNAQNQCLGVMGALGTVYHHARDILDKINPEHWAPKHLLLKKRQVVFEGIDQEMETLELPNSDRDICEELDMAAVCARLNDSDVLCQPSSWAGEAIQEAVNATQVAMRSLEDALQFKVSSDPYNSTRVRASKMIYEVQIHVQRDFAEKTTNFELAIRIVLKILPVAVLLLVYVAYNHVKLYLCSDTYDNTYVTEHFKLLDQKRSEVAGESLLPLKRYERNYLIDTTSADLSPPEDGLYRIGLAILILHFLLSLTCYVFDYILYWILALIEKYARPSFDPSGRDSLELVVSGEGVIADLLNVFLRGFHPGRGFGFPEDTEACLAKPSSPSVVYLLVVCFMYFAVLLTILLKAYILRFRNRITGFFYPERRKARIVHLYNVILNQRTRMPRLLHQRARLSYREQQITERVSFCHQLGARCAPCRVFLYKSSRCLVCGAVEDQSFRDCETEKCYGIYCAECYDDLGRVCPLCLHGMEYSDDDDMYEELEDDLQPYHRSSKIYL</sequence>
<feature type="domain" description="Dendritic cell-specific transmembrane protein-like" evidence="6">
    <location>
        <begin position="253"/>
        <end position="443"/>
    </location>
</feature>
<dbReference type="Proteomes" id="UP001208570">
    <property type="component" value="Unassembled WGS sequence"/>
</dbReference>
<evidence type="ECO:0000256" key="4">
    <source>
        <dbReference type="ARBA" id="ARBA00023136"/>
    </source>
</evidence>
<reference evidence="8" key="1">
    <citation type="journal article" date="2023" name="Mol. Biol. Evol.">
        <title>Third-Generation Sequencing Reveals the Adaptive Role of the Epigenome in Three Deep-Sea Polychaetes.</title>
        <authorList>
            <person name="Perez M."/>
            <person name="Aroh O."/>
            <person name="Sun Y."/>
            <person name="Lan Y."/>
            <person name="Juniper S.K."/>
            <person name="Young C.R."/>
            <person name="Angers B."/>
            <person name="Qian P.Y."/>
        </authorList>
    </citation>
    <scope>NUCLEOTIDE SEQUENCE</scope>
    <source>
        <strain evidence="8">P08H-3</strain>
    </source>
</reference>
<dbReference type="InterPro" id="IPR012858">
    <property type="entry name" value="DC_STAMP-like"/>
</dbReference>
<evidence type="ECO:0000256" key="2">
    <source>
        <dbReference type="ARBA" id="ARBA00022692"/>
    </source>
</evidence>
<evidence type="ECO:0000256" key="5">
    <source>
        <dbReference type="SAM" id="Phobius"/>
    </source>
</evidence>
<keyword evidence="4 5" id="KW-0472">Membrane</keyword>
<evidence type="ECO:0000313" key="8">
    <source>
        <dbReference type="EMBL" id="KAK2157412.1"/>
    </source>
</evidence>
<evidence type="ECO:0000256" key="1">
    <source>
        <dbReference type="ARBA" id="ARBA00004141"/>
    </source>
</evidence>
<keyword evidence="2 5" id="KW-0812">Transmembrane</keyword>
<dbReference type="AlphaFoldDB" id="A0AAD9JR45"/>
<evidence type="ECO:0000259" key="7">
    <source>
        <dbReference type="Pfam" id="PF26037"/>
    </source>
</evidence>
<gene>
    <name evidence="8" type="ORF">LSH36_192g02027</name>
</gene>
<evidence type="ECO:0000313" key="9">
    <source>
        <dbReference type="Proteomes" id="UP001208570"/>
    </source>
</evidence>
<comment type="subcellular location">
    <subcellularLocation>
        <location evidence="1">Membrane</location>
        <topology evidence="1">Multi-pass membrane protein</topology>
    </subcellularLocation>
</comment>
<dbReference type="PANTHER" id="PTHR21041:SF9">
    <property type="entry name" value="DENDRITIC CELL-SPECIFIC TRANSMEMBRANE PROTEIN-LIKE DOMAIN-CONTAINING PROTEIN"/>
    <property type="match status" value="1"/>
</dbReference>
<dbReference type="EMBL" id="JAODUP010000192">
    <property type="protein sequence ID" value="KAK2157412.1"/>
    <property type="molecule type" value="Genomic_DNA"/>
</dbReference>
<keyword evidence="9" id="KW-1185">Reference proteome</keyword>
<name>A0AAD9JR45_9ANNE</name>
<feature type="domain" description="E3 ubiquitin-protein ligase DCST1-like C-terminal" evidence="7">
    <location>
        <begin position="496"/>
        <end position="536"/>
    </location>
</feature>
<evidence type="ECO:0000259" key="6">
    <source>
        <dbReference type="Pfam" id="PF07782"/>
    </source>
</evidence>
<dbReference type="InterPro" id="IPR051856">
    <property type="entry name" value="CSR-E3_Ligase_Protein"/>
</dbReference>
<dbReference type="InterPro" id="IPR058842">
    <property type="entry name" value="DCST1_C"/>
</dbReference>
<feature type="transmembrane region" description="Helical" evidence="5">
    <location>
        <begin position="224"/>
        <end position="241"/>
    </location>
</feature>
<comment type="caution">
    <text evidence="8">The sequence shown here is derived from an EMBL/GenBank/DDBJ whole genome shotgun (WGS) entry which is preliminary data.</text>
</comment>
<evidence type="ECO:0000256" key="3">
    <source>
        <dbReference type="ARBA" id="ARBA00022989"/>
    </source>
</evidence>
<protein>
    <recommendedName>
        <fullName evidence="10">Dendritic cell-specific transmembrane protein-like domain-containing protein</fullName>
    </recommendedName>
</protein>
<feature type="transmembrane region" description="Helical" evidence="5">
    <location>
        <begin position="306"/>
        <end position="332"/>
    </location>
</feature>